<protein>
    <submittedName>
        <fullName evidence="1">Uncharacterized protein</fullName>
    </submittedName>
</protein>
<dbReference type="EMBL" id="CP098611">
    <property type="protein sequence ID" value="USR90561.1"/>
    <property type="molecule type" value="Genomic_DNA"/>
</dbReference>
<dbReference type="Proteomes" id="UP001056708">
    <property type="component" value="Chromosome"/>
</dbReference>
<evidence type="ECO:0000313" key="1">
    <source>
        <dbReference type="EMBL" id="USR90561.1"/>
    </source>
</evidence>
<accession>A0ABY5AP51</accession>
<dbReference type="RefSeq" id="WP_252662589.1">
    <property type="nucleotide sequence ID" value="NZ_CP098611.1"/>
</dbReference>
<sequence>MNPQPEPTPNPDAHPPDDKLRQDILLGRKLTLADAIAAEGNNFFKGESPVPILLRAVTEINGFIDKHLRDSSGALKAVLQDWVKQDSRVSEHLDQPLIALEQILTSITTNSEILYEFVRQVDFKWGQIYGDRPYFQKPGQSPHPEDEYTHTSVQTQLVTLLKQVQQTL</sequence>
<name>A0ABY5AP51_9CYAN</name>
<proteinExistence type="predicted"/>
<gene>
    <name evidence="1" type="ORF">NEA10_17275</name>
</gene>
<reference evidence="1" key="1">
    <citation type="submission" date="2022-06" db="EMBL/GenBank/DDBJ databases">
        <title>Genome sequence of Phormidium yuhuli AB48 isolated from an industrial photobioreactor environment.</title>
        <authorList>
            <person name="Qiu Y."/>
            <person name="Noonan A.J.C."/>
            <person name="Dofher K."/>
            <person name="Koch M."/>
            <person name="Kieft B."/>
            <person name="Lin X."/>
            <person name="Ziels R.M."/>
            <person name="Hallam S.J."/>
        </authorList>
    </citation>
    <scope>NUCLEOTIDE SEQUENCE</scope>
    <source>
        <strain evidence="1">AB48</strain>
    </source>
</reference>
<keyword evidence="2" id="KW-1185">Reference proteome</keyword>
<evidence type="ECO:0000313" key="2">
    <source>
        <dbReference type="Proteomes" id="UP001056708"/>
    </source>
</evidence>
<organism evidence="1 2">
    <name type="scientific">Phormidium yuhuli AB48</name>
    <dbReference type="NCBI Taxonomy" id="2940671"/>
    <lineage>
        <taxon>Bacteria</taxon>
        <taxon>Bacillati</taxon>
        <taxon>Cyanobacteriota</taxon>
        <taxon>Cyanophyceae</taxon>
        <taxon>Oscillatoriophycideae</taxon>
        <taxon>Oscillatoriales</taxon>
        <taxon>Oscillatoriaceae</taxon>
        <taxon>Phormidium</taxon>
        <taxon>Phormidium yuhuli</taxon>
    </lineage>
</organism>